<keyword evidence="2" id="KW-1133">Transmembrane helix</keyword>
<name>A0A1I8IYX2_9PLAT</name>
<reference evidence="4" key="1">
    <citation type="submission" date="2016-11" db="UniProtKB">
        <authorList>
            <consortium name="WormBaseParasite"/>
        </authorList>
    </citation>
    <scope>IDENTIFICATION</scope>
</reference>
<feature type="region of interest" description="Disordered" evidence="1">
    <location>
        <begin position="170"/>
        <end position="194"/>
    </location>
</feature>
<protein>
    <submittedName>
        <fullName evidence="4">Transmembrane protein</fullName>
    </submittedName>
</protein>
<organism evidence="3 4">
    <name type="scientific">Macrostomum lignano</name>
    <dbReference type="NCBI Taxonomy" id="282301"/>
    <lineage>
        <taxon>Eukaryota</taxon>
        <taxon>Metazoa</taxon>
        <taxon>Spiralia</taxon>
        <taxon>Lophotrochozoa</taxon>
        <taxon>Platyhelminthes</taxon>
        <taxon>Rhabditophora</taxon>
        <taxon>Macrostomorpha</taxon>
        <taxon>Macrostomida</taxon>
        <taxon>Macrostomidae</taxon>
        <taxon>Macrostomum</taxon>
    </lineage>
</organism>
<keyword evidence="2" id="KW-0472">Membrane</keyword>
<accession>A0A1I8IYX2</accession>
<keyword evidence="2" id="KW-0812">Transmembrane</keyword>
<evidence type="ECO:0000313" key="4">
    <source>
        <dbReference type="WBParaSite" id="maker-uti_cns_0033714-snap-gene-0.2-mRNA-1"/>
    </source>
</evidence>
<feature type="region of interest" description="Disordered" evidence="1">
    <location>
        <begin position="66"/>
        <end position="99"/>
    </location>
</feature>
<proteinExistence type="predicted"/>
<evidence type="ECO:0000313" key="3">
    <source>
        <dbReference type="Proteomes" id="UP000095280"/>
    </source>
</evidence>
<sequence>RRLYTTESVDRPGRRPRHCCRRSARHRLTLPKSTKTPTTLKRMELTSIGGRWCRTRDGVGCGDEIDENVDGGGDVELRAPPPSLARSSGFAKSASSPTTSGWLPLTAAVAYATATIATIVLLATAAAYALHRSNSAATSATASQRTLPAEAACSSISVQSVWRRVFPRLSTGRPAAPAGRQSRRRAGCHSHTSTGTLVPMGADCSDSTTPASACAGGIEALDGATGRTIWRSRLEQRPMAVSCEADLNKDGLRTAWLADAERMLSAHDGGNWRPPLGARFGHEAARTYFPRTIARLRSSLRYHRGVIKELPQPMARLASLDRSAPRCACHSMGVGQDLFSTWRRLTSQEGGRRRRSHKWLPVGEESTANSAATVVLLVLAGTFRRLDVTRPYALLARQSIEIPTATTNSSSIDAVFAVASLRMTASH</sequence>
<feature type="transmembrane region" description="Helical" evidence="2">
    <location>
        <begin position="108"/>
        <end position="130"/>
    </location>
</feature>
<dbReference type="AlphaFoldDB" id="A0A1I8IYX2"/>
<evidence type="ECO:0000256" key="1">
    <source>
        <dbReference type="SAM" id="MobiDB-lite"/>
    </source>
</evidence>
<evidence type="ECO:0000256" key="2">
    <source>
        <dbReference type="SAM" id="Phobius"/>
    </source>
</evidence>
<keyword evidence="3" id="KW-1185">Reference proteome</keyword>
<dbReference type="WBParaSite" id="maker-uti_cns_0033714-snap-gene-0.2-mRNA-1">
    <property type="protein sequence ID" value="maker-uti_cns_0033714-snap-gene-0.2-mRNA-1"/>
    <property type="gene ID" value="maker-uti_cns_0033714-snap-gene-0.2"/>
</dbReference>
<dbReference type="Proteomes" id="UP000095280">
    <property type="component" value="Unplaced"/>
</dbReference>